<proteinExistence type="predicted"/>
<dbReference type="Proteomes" id="UP001234989">
    <property type="component" value="Chromosome 1"/>
</dbReference>
<reference evidence="1" key="1">
    <citation type="submission" date="2023-08" db="EMBL/GenBank/DDBJ databases">
        <title>A de novo genome assembly of Solanum verrucosum Schlechtendal, a Mexican diploid species geographically isolated from the other diploid A-genome species in potato relatives.</title>
        <authorList>
            <person name="Hosaka K."/>
        </authorList>
    </citation>
    <scope>NUCLEOTIDE SEQUENCE</scope>
    <source>
        <tissue evidence="1">Young leaves</tissue>
    </source>
</reference>
<protein>
    <submittedName>
        <fullName evidence="1">Uncharacterized protein</fullName>
    </submittedName>
</protein>
<sequence length="61" mass="6820">MISSQTQGPGLLQSVFVQVYVLYSWKDVTSKVGEVASVPHQSEWTRLFVQQSITLHGLIQS</sequence>
<dbReference type="AlphaFoldDB" id="A0AAF0PRW2"/>
<accession>A0AAF0PRW2</accession>
<evidence type="ECO:0000313" key="1">
    <source>
        <dbReference type="EMBL" id="WMV08055.1"/>
    </source>
</evidence>
<dbReference type="EMBL" id="CP133612">
    <property type="protein sequence ID" value="WMV08055.1"/>
    <property type="molecule type" value="Genomic_DNA"/>
</dbReference>
<organism evidence="1 2">
    <name type="scientific">Solanum verrucosum</name>
    <dbReference type="NCBI Taxonomy" id="315347"/>
    <lineage>
        <taxon>Eukaryota</taxon>
        <taxon>Viridiplantae</taxon>
        <taxon>Streptophyta</taxon>
        <taxon>Embryophyta</taxon>
        <taxon>Tracheophyta</taxon>
        <taxon>Spermatophyta</taxon>
        <taxon>Magnoliopsida</taxon>
        <taxon>eudicotyledons</taxon>
        <taxon>Gunneridae</taxon>
        <taxon>Pentapetalae</taxon>
        <taxon>asterids</taxon>
        <taxon>lamiids</taxon>
        <taxon>Solanales</taxon>
        <taxon>Solanaceae</taxon>
        <taxon>Solanoideae</taxon>
        <taxon>Solaneae</taxon>
        <taxon>Solanum</taxon>
    </lineage>
</organism>
<gene>
    <name evidence="1" type="ORF">MTR67_001440</name>
</gene>
<name>A0AAF0PRW2_SOLVR</name>
<evidence type="ECO:0000313" key="2">
    <source>
        <dbReference type="Proteomes" id="UP001234989"/>
    </source>
</evidence>
<keyword evidence="2" id="KW-1185">Reference proteome</keyword>